<dbReference type="STRING" id="1120964.GCA_001313265_02668"/>
<dbReference type="NCBIfam" id="TIGR04183">
    <property type="entry name" value="Por_Secre_tail"/>
    <property type="match status" value="1"/>
</dbReference>
<gene>
    <name evidence="3" type="ORF">SAMN03080598_01877</name>
</gene>
<dbReference type="EMBL" id="FNVR01000008">
    <property type="protein sequence ID" value="SEF92149.1"/>
    <property type="molecule type" value="Genomic_DNA"/>
</dbReference>
<dbReference type="AlphaFoldDB" id="A0A1H5VXY6"/>
<evidence type="ECO:0000256" key="1">
    <source>
        <dbReference type="SAM" id="SignalP"/>
    </source>
</evidence>
<dbReference type="OrthoDB" id="828145at2"/>
<reference evidence="4" key="1">
    <citation type="submission" date="2016-10" db="EMBL/GenBank/DDBJ databases">
        <authorList>
            <person name="Varghese N."/>
            <person name="Submissions S."/>
        </authorList>
    </citation>
    <scope>NUCLEOTIDE SEQUENCE [LARGE SCALE GENOMIC DNA]</scope>
    <source>
        <strain evidence="4">DSM 17298</strain>
    </source>
</reference>
<keyword evidence="1" id="KW-0732">Signal</keyword>
<keyword evidence="4" id="KW-1185">Reference proteome</keyword>
<proteinExistence type="predicted"/>
<protein>
    <submittedName>
        <fullName evidence="3">Por secretion system C-terminal sorting domain-containing protein</fullName>
    </submittedName>
</protein>
<name>A0A1H5VXY6_9BACT</name>
<accession>A0A1H5VXY6</accession>
<dbReference type="RefSeq" id="WP_103924547.1">
    <property type="nucleotide sequence ID" value="NZ_BBFN01000010.1"/>
</dbReference>
<dbReference type="Proteomes" id="UP000236736">
    <property type="component" value="Unassembled WGS sequence"/>
</dbReference>
<feature type="signal peptide" evidence="1">
    <location>
        <begin position="1"/>
        <end position="19"/>
    </location>
</feature>
<dbReference type="Pfam" id="PF18962">
    <property type="entry name" value="Por_Secre_tail"/>
    <property type="match status" value="1"/>
</dbReference>
<dbReference type="InterPro" id="IPR026444">
    <property type="entry name" value="Secre_tail"/>
</dbReference>
<feature type="domain" description="Secretion system C-terminal sorting" evidence="2">
    <location>
        <begin position="355"/>
        <end position="420"/>
    </location>
</feature>
<sequence length="428" mass="46654">MRSFFLICFSLLLVIQANGQTCGDNGFWKIGSQYGTKRLSTNCGDFNCHGFAAAYMEGGLNSVPNWGISNPGSITVASQYTHSGGGPDQNYFKNSNQYIQVCDQSLSNVDVITQVFGADPGPHSLVRDRTTTFNPKFISKYGTGSPVVGHEFDSTWYELNYATKSEPDKYYAFIGKLAPSAVIPKDQTKTISLPSKSGVSYQWSIIGSTGIVSFTSATNGASVTVRGDSYGNVTLKVILTGCSGVSSKTQTITLSVPNITISGNYTTSTPSNHVLGNGNQVPTGNVSTYLSMSGVNNFVWERYQGNLTYWAHTNQMHFTMQAGNILTFRIYARNASNDTLAIRNVTYYNFGNILLYPNPSNSALSIKTEYQGALDVEIISLSTERKKSFAQISGNEIMDITDLPKGEYLVIVRVKGESVLESRLVKNE</sequence>
<evidence type="ECO:0000259" key="2">
    <source>
        <dbReference type="Pfam" id="PF18962"/>
    </source>
</evidence>
<feature type="chain" id="PRO_5009287708" evidence="1">
    <location>
        <begin position="20"/>
        <end position="428"/>
    </location>
</feature>
<organism evidence="3 4">
    <name type="scientific">Algoriphagus boritolerans DSM 17298 = JCM 18970</name>
    <dbReference type="NCBI Taxonomy" id="1120964"/>
    <lineage>
        <taxon>Bacteria</taxon>
        <taxon>Pseudomonadati</taxon>
        <taxon>Bacteroidota</taxon>
        <taxon>Cytophagia</taxon>
        <taxon>Cytophagales</taxon>
        <taxon>Cyclobacteriaceae</taxon>
        <taxon>Algoriphagus</taxon>
    </lineage>
</organism>
<evidence type="ECO:0000313" key="3">
    <source>
        <dbReference type="EMBL" id="SEF92149.1"/>
    </source>
</evidence>
<evidence type="ECO:0000313" key="4">
    <source>
        <dbReference type="Proteomes" id="UP000236736"/>
    </source>
</evidence>